<gene>
    <name evidence="2" type="ORF">ILEXP_LOCUS11811</name>
</gene>
<comment type="caution">
    <text evidence="2">The sequence shown here is derived from an EMBL/GenBank/DDBJ whole genome shotgun (WGS) entry which is preliminary data.</text>
</comment>
<organism evidence="2 3">
    <name type="scientific">Ilex paraguariensis</name>
    <name type="common">yerba mate</name>
    <dbReference type="NCBI Taxonomy" id="185542"/>
    <lineage>
        <taxon>Eukaryota</taxon>
        <taxon>Viridiplantae</taxon>
        <taxon>Streptophyta</taxon>
        <taxon>Embryophyta</taxon>
        <taxon>Tracheophyta</taxon>
        <taxon>Spermatophyta</taxon>
        <taxon>Magnoliopsida</taxon>
        <taxon>eudicotyledons</taxon>
        <taxon>Gunneridae</taxon>
        <taxon>Pentapetalae</taxon>
        <taxon>asterids</taxon>
        <taxon>campanulids</taxon>
        <taxon>Aquifoliales</taxon>
        <taxon>Aquifoliaceae</taxon>
        <taxon>Ilex</taxon>
    </lineage>
</organism>
<evidence type="ECO:0000313" key="3">
    <source>
        <dbReference type="Proteomes" id="UP001642360"/>
    </source>
</evidence>
<feature type="region of interest" description="Disordered" evidence="1">
    <location>
        <begin position="25"/>
        <end position="55"/>
    </location>
</feature>
<sequence length="94" mass="10282">KPGCRFGSNINTELPKARVNAKVNLEGTKELNSNALPGSHSRDKGKTEQTEEQIEEEANAENLFAGILIHSGEASKKLIDVDVFSKDKQYPTKA</sequence>
<keyword evidence="3" id="KW-1185">Reference proteome</keyword>
<reference evidence="2 3" key="1">
    <citation type="submission" date="2024-02" db="EMBL/GenBank/DDBJ databases">
        <authorList>
            <person name="Vignale AGUSTIN F."/>
            <person name="Sosa J E."/>
            <person name="Modenutti C."/>
        </authorList>
    </citation>
    <scope>NUCLEOTIDE SEQUENCE [LARGE SCALE GENOMIC DNA]</scope>
</reference>
<protein>
    <submittedName>
        <fullName evidence="2">Uncharacterized protein</fullName>
    </submittedName>
</protein>
<dbReference type="Proteomes" id="UP001642360">
    <property type="component" value="Unassembled WGS sequence"/>
</dbReference>
<evidence type="ECO:0000256" key="1">
    <source>
        <dbReference type="SAM" id="MobiDB-lite"/>
    </source>
</evidence>
<accession>A0ABC8RM11</accession>
<name>A0ABC8RM11_9AQUA</name>
<proteinExistence type="predicted"/>
<dbReference type="AlphaFoldDB" id="A0ABC8RM11"/>
<feature type="compositionally biased region" description="Basic and acidic residues" evidence="1">
    <location>
        <begin position="40"/>
        <end position="49"/>
    </location>
</feature>
<feature type="non-terminal residue" evidence="2">
    <location>
        <position position="1"/>
    </location>
</feature>
<evidence type="ECO:0000313" key="2">
    <source>
        <dbReference type="EMBL" id="CAK9144069.1"/>
    </source>
</evidence>
<dbReference type="EMBL" id="CAUOFW020001364">
    <property type="protein sequence ID" value="CAK9144069.1"/>
    <property type="molecule type" value="Genomic_DNA"/>
</dbReference>